<feature type="compositionally biased region" description="Low complexity" evidence="6">
    <location>
        <begin position="511"/>
        <end position="520"/>
    </location>
</feature>
<evidence type="ECO:0000256" key="6">
    <source>
        <dbReference type="SAM" id="MobiDB-lite"/>
    </source>
</evidence>
<feature type="compositionally biased region" description="Basic and acidic residues" evidence="6">
    <location>
        <begin position="485"/>
        <end position="510"/>
    </location>
</feature>
<dbReference type="AlphaFoldDB" id="A0A1J4JI42"/>
<keyword evidence="2" id="KW-0433">Leucine-rich repeat</keyword>
<evidence type="ECO:0000256" key="1">
    <source>
        <dbReference type="ARBA" id="ARBA00004123"/>
    </source>
</evidence>
<dbReference type="InterPro" id="IPR032675">
    <property type="entry name" value="LRR_dom_sf"/>
</dbReference>
<feature type="compositionally biased region" description="Basic residues" evidence="6">
    <location>
        <begin position="438"/>
        <end position="450"/>
    </location>
</feature>
<dbReference type="SUPFAM" id="SSF52058">
    <property type="entry name" value="L domain-like"/>
    <property type="match status" value="1"/>
</dbReference>
<proteinExistence type="inferred from homology"/>
<accession>A0A1J4JI42</accession>
<keyword evidence="4" id="KW-0539">Nucleus</keyword>
<evidence type="ECO:0000256" key="4">
    <source>
        <dbReference type="ARBA" id="ARBA00023242"/>
    </source>
</evidence>
<comment type="similarity">
    <text evidence="5">Belongs to the U2 small nuclear ribonucleoprotein A family.</text>
</comment>
<reference evidence="7" key="1">
    <citation type="submission" date="2016-10" db="EMBL/GenBank/DDBJ databases">
        <authorList>
            <person name="Benchimol M."/>
            <person name="Almeida L.G."/>
            <person name="Vasconcelos A.T."/>
            <person name="Perreira-Neves A."/>
            <person name="Rosa I.A."/>
            <person name="Tasca T."/>
            <person name="Bogo M.R."/>
            <person name="de Souza W."/>
        </authorList>
    </citation>
    <scope>NUCLEOTIDE SEQUENCE [LARGE SCALE GENOMIC DNA]</scope>
    <source>
        <strain evidence="7">K</strain>
    </source>
</reference>
<dbReference type="PANTHER" id="PTHR10552">
    <property type="entry name" value="U2 SMALL NUCLEAR RIBONUCLEOPROTEIN A"/>
    <property type="match status" value="1"/>
</dbReference>
<dbReference type="GO" id="GO:0000398">
    <property type="term" value="P:mRNA splicing, via spliceosome"/>
    <property type="evidence" value="ECO:0007669"/>
    <property type="project" value="InterPro"/>
</dbReference>
<dbReference type="PANTHER" id="PTHR10552:SF6">
    <property type="entry name" value="U2 SMALL NUCLEAR RIBONUCLEOPROTEIN A"/>
    <property type="match status" value="1"/>
</dbReference>
<feature type="compositionally biased region" description="Polar residues" evidence="6">
    <location>
        <begin position="424"/>
        <end position="437"/>
    </location>
</feature>
<sequence>MYLSKSPILESEPLCLRATGAQIKEIDMLSTTQTDALSLYVSHNQIKKIDNIYQFRSLERFLIEYNQITYIEDLYPLAQLPKLKELRMEGNPVCRLTLFEIYVMFLCPGLEILNGKKTSSLFNKKYTHEQLKDIIQSENSFLRMTLMAEIIISELKKNPSHKIVSVENEANKRYPPNVVLDKYLDIRQKANGLNVAQYFDYLAGILFDKHQIISKLANNDAIKKPDLEYHDEKLAKATNYSSSLNDKIKAFTELHDSACFLIEDEKKGNDDQYSKVKSILSRGRTIKLQNCARSVCPVYSIKKSGNRDAQSTITGQTDAQSILGYFLGPDQELDNNDAKSTKSARSMRSAMRRQKIIQQMKENNRSPKPDKTSQADIGDVALNIQDGKIILVDPNSPDNLNYIPEMSPPGSLQSPKAETRNEIEQQNSPTVSGGSTPQKKKRRIVRKKKSPANQQQETSPQTQNNKLNNQNNTAPTNNFDDSEQDSDKLANNKHDNIEKDNNETVNEKDNNQILMKNNNDNNKRSANQKKVKLLIDSPQQKVEDTKHVIQGNKQDISNKEIPEEPQVKELENDHEQSVIHHCKVVETSVSGKYSVSSCFVKWKWSYLSKHKKNIFHSQKVSSLYEKVDELNEEISFLEKNQSKLSPEKQARLIAEATKRRELLRKIDHYRELISKSNGRSTQFISEINATENFRSSRNSLNSYSTYENFDF</sequence>
<evidence type="ECO:0000256" key="3">
    <source>
        <dbReference type="ARBA" id="ARBA00022737"/>
    </source>
</evidence>
<evidence type="ECO:0000256" key="2">
    <source>
        <dbReference type="ARBA" id="ARBA00022614"/>
    </source>
</evidence>
<evidence type="ECO:0008006" key="9">
    <source>
        <dbReference type="Google" id="ProtNLM"/>
    </source>
</evidence>
<comment type="caution">
    <text evidence="7">The sequence shown here is derived from an EMBL/GenBank/DDBJ whole genome shotgun (WGS) entry which is preliminary data.</text>
</comment>
<gene>
    <name evidence="7" type="ORF">TRFO_35729</name>
</gene>
<feature type="region of interest" description="Disordered" evidence="6">
    <location>
        <begin position="330"/>
        <end position="349"/>
    </location>
</feature>
<feature type="region of interest" description="Disordered" evidence="6">
    <location>
        <begin position="400"/>
        <end position="525"/>
    </location>
</feature>
<dbReference type="GO" id="GO:0030620">
    <property type="term" value="F:U2 snRNA binding"/>
    <property type="evidence" value="ECO:0007669"/>
    <property type="project" value="InterPro"/>
</dbReference>
<dbReference type="VEuPathDB" id="TrichDB:TRFO_35729"/>
<evidence type="ECO:0000313" key="7">
    <source>
        <dbReference type="EMBL" id="OHS97935.1"/>
    </source>
</evidence>
<dbReference type="RefSeq" id="XP_068351072.1">
    <property type="nucleotide sequence ID" value="XM_068510424.1"/>
</dbReference>
<organism evidence="7 8">
    <name type="scientific">Tritrichomonas foetus</name>
    <dbReference type="NCBI Taxonomy" id="1144522"/>
    <lineage>
        <taxon>Eukaryota</taxon>
        <taxon>Metamonada</taxon>
        <taxon>Parabasalia</taxon>
        <taxon>Tritrichomonadida</taxon>
        <taxon>Tritrichomonadidae</taxon>
        <taxon>Tritrichomonas</taxon>
    </lineage>
</organism>
<feature type="compositionally biased region" description="Polar residues" evidence="6">
    <location>
        <begin position="451"/>
        <end position="460"/>
    </location>
</feature>
<dbReference type="InterPro" id="IPR044640">
    <property type="entry name" value="RU2A"/>
</dbReference>
<comment type="subcellular location">
    <subcellularLocation>
        <location evidence="1">Nucleus</location>
    </subcellularLocation>
</comment>
<evidence type="ECO:0000256" key="5">
    <source>
        <dbReference type="ARBA" id="ARBA00024196"/>
    </source>
</evidence>
<feature type="compositionally biased region" description="Low complexity" evidence="6">
    <location>
        <begin position="461"/>
        <end position="478"/>
    </location>
</feature>
<keyword evidence="3" id="KW-0677">Repeat</keyword>
<dbReference type="EMBL" id="MLAK01001084">
    <property type="protein sequence ID" value="OHS97935.1"/>
    <property type="molecule type" value="Genomic_DNA"/>
</dbReference>
<dbReference type="GO" id="GO:0005634">
    <property type="term" value="C:nucleus"/>
    <property type="evidence" value="ECO:0007669"/>
    <property type="project" value="UniProtKB-SubCell"/>
</dbReference>
<dbReference type="Gene3D" id="3.80.10.10">
    <property type="entry name" value="Ribonuclease Inhibitor"/>
    <property type="match status" value="1"/>
</dbReference>
<protein>
    <recommendedName>
        <fullName evidence="9">Leucine Rich Repeat family protein</fullName>
    </recommendedName>
</protein>
<dbReference type="GeneID" id="94845128"/>
<evidence type="ECO:0000313" key="8">
    <source>
        <dbReference type="Proteomes" id="UP000179807"/>
    </source>
</evidence>
<dbReference type="Proteomes" id="UP000179807">
    <property type="component" value="Unassembled WGS sequence"/>
</dbReference>
<name>A0A1J4JI42_9EUKA</name>
<keyword evidence="8" id="KW-1185">Reference proteome</keyword>
<dbReference type="OrthoDB" id="7451790at2759"/>